<dbReference type="AlphaFoldDB" id="A0A5B7HXP7"/>
<protein>
    <submittedName>
        <fullName evidence="1">Uncharacterized protein</fullName>
    </submittedName>
</protein>
<comment type="caution">
    <text evidence="1">The sequence shown here is derived from an EMBL/GenBank/DDBJ whole genome shotgun (WGS) entry which is preliminary data.</text>
</comment>
<proteinExistence type="predicted"/>
<dbReference type="Proteomes" id="UP000324222">
    <property type="component" value="Unassembled WGS sequence"/>
</dbReference>
<evidence type="ECO:0000313" key="1">
    <source>
        <dbReference type="EMBL" id="MPC74615.1"/>
    </source>
</evidence>
<keyword evidence="2" id="KW-1185">Reference proteome</keyword>
<accession>A0A5B7HXP7</accession>
<gene>
    <name evidence="1" type="ORF">E2C01_068982</name>
</gene>
<sequence>MCPIIEGVKTLKMFYHNSLIPSVLRRIFTLRFVYNYTILLTLERVYGGQNINSHSLHYFIPQQKFMKLYKVIK</sequence>
<evidence type="ECO:0000313" key="2">
    <source>
        <dbReference type="Proteomes" id="UP000324222"/>
    </source>
</evidence>
<dbReference type="EMBL" id="VSRR010039303">
    <property type="protein sequence ID" value="MPC74615.1"/>
    <property type="molecule type" value="Genomic_DNA"/>
</dbReference>
<organism evidence="1 2">
    <name type="scientific">Portunus trituberculatus</name>
    <name type="common">Swimming crab</name>
    <name type="synonym">Neptunus trituberculatus</name>
    <dbReference type="NCBI Taxonomy" id="210409"/>
    <lineage>
        <taxon>Eukaryota</taxon>
        <taxon>Metazoa</taxon>
        <taxon>Ecdysozoa</taxon>
        <taxon>Arthropoda</taxon>
        <taxon>Crustacea</taxon>
        <taxon>Multicrustacea</taxon>
        <taxon>Malacostraca</taxon>
        <taxon>Eumalacostraca</taxon>
        <taxon>Eucarida</taxon>
        <taxon>Decapoda</taxon>
        <taxon>Pleocyemata</taxon>
        <taxon>Brachyura</taxon>
        <taxon>Eubrachyura</taxon>
        <taxon>Portunoidea</taxon>
        <taxon>Portunidae</taxon>
        <taxon>Portuninae</taxon>
        <taxon>Portunus</taxon>
    </lineage>
</organism>
<reference evidence="1 2" key="1">
    <citation type="submission" date="2019-05" db="EMBL/GenBank/DDBJ databases">
        <title>Another draft genome of Portunus trituberculatus and its Hox gene families provides insights of decapod evolution.</title>
        <authorList>
            <person name="Jeong J.-H."/>
            <person name="Song I."/>
            <person name="Kim S."/>
            <person name="Choi T."/>
            <person name="Kim D."/>
            <person name="Ryu S."/>
            <person name="Kim W."/>
        </authorList>
    </citation>
    <scope>NUCLEOTIDE SEQUENCE [LARGE SCALE GENOMIC DNA]</scope>
    <source>
        <tissue evidence="1">Muscle</tissue>
    </source>
</reference>
<name>A0A5B7HXP7_PORTR</name>